<dbReference type="PANTHER" id="PTHR45569">
    <property type="entry name" value="SENSOR PROTEIN KDPD"/>
    <property type="match status" value="1"/>
</dbReference>
<organism evidence="17 18">
    <name type="scientific">Sinosporangium album</name>
    <dbReference type="NCBI Taxonomy" id="504805"/>
    <lineage>
        <taxon>Bacteria</taxon>
        <taxon>Bacillati</taxon>
        <taxon>Actinomycetota</taxon>
        <taxon>Actinomycetes</taxon>
        <taxon>Streptosporangiales</taxon>
        <taxon>Streptosporangiaceae</taxon>
        <taxon>Sinosporangium</taxon>
    </lineage>
</organism>
<keyword evidence="7 15" id="KW-0812">Transmembrane</keyword>
<dbReference type="PANTHER" id="PTHR45569:SF1">
    <property type="entry name" value="SENSOR PROTEIN KDPD"/>
    <property type="match status" value="1"/>
</dbReference>
<evidence type="ECO:0000256" key="6">
    <source>
        <dbReference type="ARBA" id="ARBA00022679"/>
    </source>
</evidence>
<feature type="transmembrane region" description="Helical" evidence="15">
    <location>
        <begin position="379"/>
        <end position="398"/>
    </location>
</feature>
<evidence type="ECO:0000256" key="2">
    <source>
        <dbReference type="ARBA" id="ARBA00004141"/>
    </source>
</evidence>
<comment type="subcellular location">
    <subcellularLocation>
        <location evidence="3">Cell membrane</location>
    </subcellularLocation>
    <subcellularLocation>
        <location evidence="2">Membrane</location>
        <topology evidence="2">Multi-pass membrane protein</topology>
    </subcellularLocation>
</comment>
<evidence type="ECO:0000256" key="7">
    <source>
        <dbReference type="ARBA" id="ARBA00022692"/>
    </source>
</evidence>
<evidence type="ECO:0000256" key="3">
    <source>
        <dbReference type="ARBA" id="ARBA00004236"/>
    </source>
</evidence>
<dbReference type="InterPro" id="IPR038318">
    <property type="entry name" value="KdpD_sf"/>
</dbReference>
<reference evidence="17 18" key="1">
    <citation type="submission" date="2016-10" db="EMBL/GenBank/DDBJ databases">
        <authorList>
            <person name="de Groot N.N."/>
        </authorList>
    </citation>
    <scope>NUCLEOTIDE SEQUENCE [LARGE SCALE GENOMIC DNA]</scope>
    <source>
        <strain evidence="17 18">CPCC 201354</strain>
    </source>
</reference>
<dbReference type="STRING" id="504805.SAMN05421505_10540"/>
<evidence type="ECO:0000256" key="5">
    <source>
        <dbReference type="ARBA" id="ARBA00022553"/>
    </source>
</evidence>
<protein>
    <recommendedName>
        <fullName evidence="4">histidine kinase</fullName>
        <ecNumber evidence="4">2.7.13.3</ecNumber>
    </recommendedName>
</protein>
<keyword evidence="12" id="KW-0902">Two-component regulatory system</keyword>
<dbReference type="CDD" id="cd00075">
    <property type="entry name" value="HATPase"/>
    <property type="match status" value="1"/>
</dbReference>
<dbReference type="SMART" id="SM00387">
    <property type="entry name" value="HATPase_c"/>
    <property type="match status" value="1"/>
</dbReference>
<feature type="transmembrane region" description="Helical" evidence="15">
    <location>
        <begin position="457"/>
        <end position="478"/>
    </location>
</feature>
<dbReference type="SUPFAM" id="SSF55874">
    <property type="entry name" value="ATPase domain of HSP90 chaperone/DNA topoisomerase II/histidine kinase"/>
    <property type="match status" value="1"/>
</dbReference>
<dbReference type="InterPro" id="IPR027417">
    <property type="entry name" value="P-loop_NTPase"/>
</dbReference>
<evidence type="ECO:0000313" key="17">
    <source>
        <dbReference type="EMBL" id="SDG52768.1"/>
    </source>
</evidence>
<keyword evidence="18" id="KW-1185">Reference proteome</keyword>
<evidence type="ECO:0000256" key="11">
    <source>
        <dbReference type="ARBA" id="ARBA00022989"/>
    </source>
</evidence>
<dbReference type="GO" id="GO:0005737">
    <property type="term" value="C:cytoplasm"/>
    <property type="evidence" value="ECO:0007669"/>
    <property type="project" value="UniProtKB-ARBA"/>
</dbReference>
<dbReference type="AlphaFoldDB" id="A0A1G7UZQ3"/>
<evidence type="ECO:0000256" key="8">
    <source>
        <dbReference type="ARBA" id="ARBA00022741"/>
    </source>
</evidence>
<dbReference type="Pfam" id="PF13493">
    <property type="entry name" value="DUF4118"/>
    <property type="match status" value="1"/>
</dbReference>
<dbReference type="InterPro" id="IPR025201">
    <property type="entry name" value="KdpD_TM"/>
</dbReference>
<sequence>MSRGRLRVYLGAAPGVGKTYAMLGEGRRRSDRGTDVVVGLVETHGRPRTAELVEGLEVVPRRTLHHRGVPFAEMDVDAILARRPKVALIDELAHTNVPGSRNEKRWQDIEELLDAGIDVVATVNVQHLDSVNDVVHQITGVPQRETVPDEVVRRADQVQLVDMAPDALRRRMAHGNVYPPEKIDAALSNYFREGNLTALRELALLWVAGKVDEQLDRYRAEHGIAGTWEARERVVVALTGGPEGDTLIRRAVRIAARTKGADLLAVHVTASDGLTTADPANLLRQRTLVESLGGSYHQVVAHDVPRGLLDFARGVNATQLVLGASRRGRFAQLFSRGVGVTTTALSGSIDVHMITHEEVSRGRRPHRSRAVLTRARLRAGWLLAALAQPALTAALYPFREDAGLPVEILLFLLVVVIVALVGGMWPAVTAAVFGFLLLNYYFTPPLDQFTVSDPKNLFALLVYVLIAVMVSAVVGLAARRTREAARAGADAEVLSTLAGHVLRGEHALNSLLGRLRETFVLTSVTLLERVPGTVPTPGDQNDPDAWRIVATSGGTPCTCPGAADTEMVIDEELILALRGRLLDASDRRVLEAFAAEAAVALRQQRLAEQAERARPLAEADRMRTALLAAVSHDLRTPLASAKAAIESLRATDVDWSEQDKEELLATADESLVKLARLVSNLLDMSRLQAGVLGLVLQPVALEDVVPRAVDDIGPLSERVRAGISPSIPQVLADPTLLERILVNLISNAVRYSPQETVVLITASGHRDHVEIRVIDRGTGIPPEEHDRVFLPFQRLGDRDNHTGVGLGLALSRGLAEAMGGTLIPDETPGGGLTMILTLPVSTPPASTPDGPAPSSMPGSMPGSMPNAHGSTHGSAPAPLTVPPQTRRDAEARDPDHAE</sequence>
<dbReference type="GO" id="GO:0005886">
    <property type="term" value="C:plasma membrane"/>
    <property type="evidence" value="ECO:0007669"/>
    <property type="project" value="UniProtKB-SubCell"/>
</dbReference>
<dbReference type="InterPro" id="IPR006016">
    <property type="entry name" value="UspA"/>
</dbReference>
<accession>A0A1G7UZQ3</accession>
<keyword evidence="5" id="KW-0597">Phosphoprotein</keyword>
<dbReference type="Pfam" id="PF00582">
    <property type="entry name" value="Usp"/>
    <property type="match status" value="1"/>
</dbReference>
<evidence type="ECO:0000256" key="4">
    <source>
        <dbReference type="ARBA" id="ARBA00012438"/>
    </source>
</evidence>
<dbReference type="CDD" id="cd00082">
    <property type="entry name" value="HisKA"/>
    <property type="match status" value="1"/>
</dbReference>
<keyword evidence="13 15" id="KW-0472">Membrane</keyword>
<evidence type="ECO:0000256" key="10">
    <source>
        <dbReference type="ARBA" id="ARBA00022840"/>
    </source>
</evidence>
<dbReference type="Pfam" id="PF02518">
    <property type="entry name" value="HATPase_c"/>
    <property type="match status" value="1"/>
</dbReference>
<dbReference type="Pfam" id="PF02702">
    <property type="entry name" value="KdpD"/>
    <property type="match status" value="1"/>
</dbReference>
<evidence type="ECO:0000259" key="16">
    <source>
        <dbReference type="PROSITE" id="PS50109"/>
    </source>
</evidence>
<dbReference type="FunFam" id="3.40.50.300:FF:000483">
    <property type="entry name" value="Sensor histidine kinase KdpD"/>
    <property type="match status" value="1"/>
</dbReference>
<gene>
    <name evidence="17" type="ORF">SAMN05421505_10540</name>
</gene>
<dbReference type="InterPro" id="IPR005467">
    <property type="entry name" value="His_kinase_dom"/>
</dbReference>
<dbReference type="InterPro" id="IPR003594">
    <property type="entry name" value="HATPase_dom"/>
</dbReference>
<dbReference type="OrthoDB" id="9806130at2"/>
<dbReference type="EC" id="2.7.13.3" evidence="4"/>
<feature type="domain" description="Histidine kinase" evidence="16">
    <location>
        <begin position="629"/>
        <end position="842"/>
    </location>
</feature>
<dbReference type="InterPro" id="IPR014729">
    <property type="entry name" value="Rossmann-like_a/b/a_fold"/>
</dbReference>
<dbReference type="EMBL" id="FNCN01000005">
    <property type="protein sequence ID" value="SDG52768.1"/>
    <property type="molecule type" value="Genomic_DNA"/>
</dbReference>
<dbReference type="RefSeq" id="WP_093169357.1">
    <property type="nucleotide sequence ID" value="NZ_FNCN01000005.1"/>
</dbReference>
<keyword evidence="11 15" id="KW-1133">Transmembrane helix</keyword>
<feature type="compositionally biased region" description="Low complexity" evidence="14">
    <location>
        <begin position="848"/>
        <end position="865"/>
    </location>
</feature>
<evidence type="ECO:0000256" key="12">
    <source>
        <dbReference type="ARBA" id="ARBA00023012"/>
    </source>
</evidence>
<dbReference type="PRINTS" id="PR00344">
    <property type="entry name" value="BCTRLSENSOR"/>
</dbReference>
<evidence type="ECO:0000256" key="15">
    <source>
        <dbReference type="SAM" id="Phobius"/>
    </source>
</evidence>
<evidence type="ECO:0000256" key="13">
    <source>
        <dbReference type="ARBA" id="ARBA00023136"/>
    </source>
</evidence>
<keyword evidence="9 17" id="KW-0418">Kinase</keyword>
<dbReference type="InterPro" id="IPR003852">
    <property type="entry name" value="Sig_transdc_His_kinase_KdpD_N"/>
</dbReference>
<dbReference type="Gene3D" id="1.20.120.620">
    <property type="entry name" value="Backbone structure of the membrane domain of e. Coli histidine kinase receptor kdpd"/>
    <property type="match status" value="1"/>
</dbReference>
<feature type="region of interest" description="Disordered" evidence="14">
    <location>
        <begin position="836"/>
        <end position="898"/>
    </location>
</feature>
<dbReference type="SUPFAM" id="SSF52402">
    <property type="entry name" value="Adenine nucleotide alpha hydrolases-like"/>
    <property type="match status" value="1"/>
</dbReference>
<dbReference type="InterPro" id="IPR004358">
    <property type="entry name" value="Sig_transdc_His_kin-like_C"/>
</dbReference>
<dbReference type="Gene3D" id="3.40.50.300">
    <property type="entry name" value="P-loop containing nucleotide triphosphate hydrolases"/>
    <property type="match status" value="1"/>
</dbReference>
<dbReference type="Gene3D" id="3.40.50.620">
    <property type="entry name" value="HUPs"/>
    <property type="match status" value="1"/>
</dbReference>
<proteinExistence type="predicted"/>
<dbReference type="Gene3D" id="1.10.287.130">
    <property type="match status" value="1"/>
</dbReference>
<dbReference type="SUPFAM" id="SSF47384">
    <property type="entry name" value="Homodimeric domain of signal transducing histidine kinase"/>
    <property type="match status" value="1"/>
</dbReference>
<dbReference type="SMART" id="SM00388">
    <property type="entry name" value="HisKA"/>
    <property type="match status" value="1"/>
</dbReference>
<dbReference type="GO" id="GO:0000155">
    <property type="term" value="F:phosphorelay sensor kinase activity"/>
    <property type="evidence" value="ECO:0007669"/>
    <property type="project" value="InterPro"/>
</dbReference>
<evidence type="ECO:0000256" key="1">
    <source>
        <dbReference type="ARBA" id="ARBA00000085"/>
    </source>
</evidence>
<feature type="transmembrane region" description="Helical" evidence="15">
    <location>
        <begin position="410"/>
        <end position="437"/>
    </location>
</feature>
<keyword evidence="10" id="KW-0067">ATP-binding</keyword>
<dbReference type="InterPro" id="IPR036097">
    <property type="entry name" value="HisK_dim/P_sf"/>
</dbReference>
<dbReference type="PROSITE" id="PS50109">
    <property type="entry name" value="HIS_KIN"/>
    <property type="match status" value="1"/>
</dbReference>
<dbReference type="InterPro" id="IPR003661">
    <property type="entry name" value="HisK_dim/P_dom"/>
</dbReference>
<dbReference type="GO" id="GO:0005524">
    <property type="term" value="F:ATP binding"/>
    <property type="evidence" value="ECO:0007669"/>
    <property type="project" value="UniProtKB-KW"/>
</dbReference>
<evidence type="ECO:0000256" key="14">
    <source>
        <dbReference type="SAM" id="MobiDB-lite"/>
    </source>
</evidence>
<keyword evidence="8" id="KW-0547">Nucleotide-binding</keyword>
<keyword evidence="6" id="KW-0808">Transferase</keyword>
<dbReference type="Gene3D" id="3.30.565.10">
    <property type="entry name" value="Histidine kinase-like ATPase, C-terminal domain"/>
    <property type="match status" value="1"/>
</dbReference>
<name>A0A1G7UZQ3_9ACTN</name>
<feature type="compositionally biased region" description="Basic and acidic residues" evidence="14">
    <location>
        <begin position="885"/>
        <end position="898"/>
    </location>
</feature>
<dbReference type="InterPro" id="IPR052023">
    <property type="entry name" value="Histidine_kinase_KdpD"/>
</dbReference>
<dbReference type="Pfam" id="PF00512">
    <property type="entry name" value="HisKA"/>
    <property type="match status" value="1"/>
</dbReference>
<comment type="catalytic activity">
    <reaction evidence="1">
        <text>ATP + protein L-histidine = ADP + protein N-phospho-L-histidine.</text>
        <dbReference type="EC" id="2.7.13.3"/>
    </reaction>
</comment>
<dbReference type="InterPro" id="IPR036890">
    <property type="entry name" value="HATPase_C_sf"/>
</dbReference>
<evidence type="ECO:0000313" key="18">
    <source>
        <dbReference type="Proteomes" id="UP000198923"/>
    </source>
</evidence>
<dbReference type="Proteomes" id="UP000198923">
    <property type="component" value="Unassembled WGS sequence"/>
</dbReference>
<evidence type="ECO:0000256" key="9">
    <source>
        <dbReference type="ARBA" id="ARBA00022777"/>
    </source>
</evidence>